<evidence type="ECO:0000313" key="1">
    <source>
        <dbReference type="EMBL" id="PJC81461.1"/>
    </source>
</evidence>
<proteinExistence type="predicted"/>
<dbReference type="Gene3D" id="1.25.40.10">
    <property type="entry name" value="Tetratricopeptide repeat domain"/>
    <property type="match status" value="1"/>
</dbReference>
<accession>A0A2M8GLP3</accession>
<dbReference type="Proteomes" id="UP000229370">
    <property type="component" value="Unassembled WGS sequence"/>
</dbReference>
<reference evidence="2" key="1">
    <citation type="submission" date="2017-09" db="EMBL/GenBank/DDBJ databases">
        <title>Depth-based differentiation of microbial function through sediment-hosted aquifers and enrichment of novel symbionts in the deep terrestrial subsurface.</title>
        <authorList>
            <person name="Probst A.J."/>
            <person name="Ladd B."/>
            <person name="Jarett J.K."/>
            <person name="Geller-Mcgrath D.E."/>
            <person name="Sieber C.M.K."/>
            <person name="Emerson J.B."/>
            <person name="Anantharaman K."/>
            <person name="Thomas B.C."/>
            <person name="Malmstrom R."/>
            <person name="Stieglmeier M."/>
            <person name="Klingl A."/>
            <person name="Woyke T."/>
            <person name="Ryan C.M."/>
            <person name="Banfield J.F."/>
        </authorList>
    </citation>
    <scope>NUCLEOTIDE SEQUENCE [LARGE SCALE GENOMIC DNA]</scope>
</reference>
<sequence length="138" mass="16464">MNKVKNLGFIKYLFVFFAFFFLITNLLYSQAISPLYPQFINENKKATIEYLKRIKGLLDFKAQLVVLSGVYKNGFEQEIFWEERDRNQKIKKFEQILQKNLNARDVLYGLYELYLEKGDNLTAEKYLRQAKEVDPTLK</sequence>
<evidence type="ECO:0000313" key="2">
    <source>
        <dbReference type="Proteomes" id="UP000229370"/>
    </source>
</evidence>
<gene>
    <name evidence="1" type="ORF">CO007_04485</name>
</gene>
<protein>
    <submittedName>
        <fullName evidence="1">Uncharacterized protein</fullName>
    </submittedName>
</protein>
<dbReference type="AlphaFoldDB" id="A0A2M8GLP3"/>
<dbReference type="EMBL" id="PFQK01000079">
    <property type="protein sequence ID" value="PJC81461.1"/>
    <property type="molecule type" value="Genomic_DNA"/>
</dbReference>
<name>A0A2M8GLP3_9BACT</name>
<comment type="caution">
    <text evidence="1">The sequence shown here is derived from an EMBL/GenBank/DDBJ whole genome shotgun (WGS) entry which is preliminary data.</text>
</comment>
<organism evidence="1 2">
    <name type="scientific">Candidatus Roizmanbacteria bacterium CG_4_8_14_3_um_filter_36_10</name>
    <dbReference type="NCBI Taxonomy" id="1974834"/>
    <lineage>
        <taxon>Bacteria</taxon>
        <taxon>Candidatus Roizmaniibacteriota</taxon>
    </lineage>
</organism>
<dbReference type="InterPro" id="IPR011990">
    <property type="entry name" value="TPR-like_helical_dom_sf"/>
</dbReference>